<dbReference type="PROSITE" id="PS50878">
    <property type="entry name" value="RT_POL"/>
    <property type="match status" value="1"/>
</dbReference>
<dbReference type="Gene3D" id="3.30.70.270">
    <property type="match status" value="2"/>
</dbReference>
<gene>
    <name evidence="9" type="ORF">MTR67_048581</name>
</gene>
<dbReference type="EMBL" id="CP133622">
    <property type="protein sequence ID" value="WMV55196.1"/>
    <property type="molecule type" value="Genomic_DNA"/>
</dbReference>
<dbReference type="Pfam" id="PF00078">
    <property type="entry name" value="RVT_1"/>
    <property type="match status" value="1"/>
</dbReference>
<organism evidence="9 10">
    <name type="scientific">Solanum verrucosum</name>
    <dbReference type="NCBI Taxonomy" id="315347"/>
    <lineage>
        <taxon>Eukaryota</taxon>
        <taxon>Viridiplantae</taxon>
        <taxon>Streptophyta</taxon>
        <taxon>Embryophyta</taxon>
        <taxon>Tracheophyta</taxon>
        <taxon>Spermatophyta</taxon>
        <taxon>Magnoliopsida</taxon>
        <taxon>eudicotyledons</taxon>
        <taxon>Gunneridae</taxon>
        <taxon>Pentapetalae</taxon>
        <taxon>asterids</taxon>
        <taxon>lamiids</taxon>
        <taxon>Solanales</taxon>
        <taxon>Solanaceae</taxon>
        <taxon>Solanoideae</taxon>
        <taxon>Solaneae</taxon>
        <taxon>Solanum</taxon>
    </lineage>
</organism>
<dbReference type="SUPFAM" id="SSF56672">
    <property type="entry name" value="DNA/RNA polymerases"/>
    <property type="match status" value="1"/>
</dbReference>
<dbReference type="InterPro" id="IPR053134">
    <property type="entry name" value="RNA-dir_DNA_polymerase"/>
</dbReference>
<proteinExistence type="predicted"/>
<keyword evidence="7" id="KW-0695">RNA-directed DNA polymerase</keyword>
<accession>A0AAF0V1V8</accession>
<evidence type="ECO:0000256" key="5">
    <source>
        <dbReference type="ARBA" id="ARBA00022759"/>
    </source>
</evidence>
<dbReference type="InterPro" id="IPR000477">
    <property type="entry name" value="RT_dom"/>
</dbReference>
<keyword evidence="2" id="KW-0808">Transferase</keyword>
<dbReference type="Proteomes" id="UP001234989">
    <property type="component" value="Chromosome 11"/>
</dbReference>
<keyword evidence="6" id="KW-0378">Hydrolase</keyword>
<keyword evidence="1" id="KW-0645">Protease</keyword>
<dbReference type="InterPro" id="IPR041577">
    <property type="entry name" value="RT_RNaseH_2"/>
</dbReference>
<name>A0AAF0V1V8_SOLVR</name>
<keyword evidence="4" id="KW-0540">Nuclease</keyword>
<reference evidence="9" key="1">
    <citation type="submission" date="2023-08" db="EMBL/GenBank/DDBJ databases">
        <title>A de novo genome assembly of Solanum verrucosum Schlechtendal, a Mexican diploid species geographically isolated from the other diploid A-genome species in potato relatives.</title>
        <authorList>
            <person name="Hosaka K."/>
        </authorList>
    </citation>
    <scope>NUCLEOTIDE SEQUENCE</scope>
    <source>
        <tissue evidence="9">Young leaves</tissue>
    </source>
</reference>
<protein>
    <recommendedName>
        <fullName evidence="8">Reverse transcriptase domain-containing protein</fullName>
    </recommendedName>
</protein>
<dbReference type="GO" id="GO:0004519">
    <property type="term" value="F:endonuclease activity"/>
    <property type="evidence" value="ECO:0007669"/>
    <property type="project" value="UniProtKB-KW"/>
</dbReference>
<evidence type="ECO:0000256" key="2">
    <source>
        <dbReference type="ARBA" id="ARBA00022679"/>
    </source>
</evidence>
<dbReference type="CDD" id="cd01647">
    <property type="entry name" value="RT_LTR"/>
    <property type="match status" value="1"/>
</dbReference>
<evidence type="ECO:0000256" key="6">
    <source>
        <dbReference type="ARBA" id="ARBA00022801"/>
    </source>
</evidence>
<evidence type="ECO:0000313" key="9">
    <source>
        <dbReference type="EMBL" id="WMV55196.1"/>
    </source>
</evidence>
<dbReference type="InterPro" id="IPR043502">
    <property type="entry name" value="DNA/RNA_pol_sf"/>
</dbReference>
<keyword evidence="10" id="KW-1185">Reference proteome</keyword>
<dbReference type="GO" id="GO:0003964">
    <property type="term" value="F:RNA-directed DNA polymerase activity"/>
    <property type="evidence" value="ECO:0007669"/>
    <property type="project" value="UniProtKB-KW"/>
</dbReference>
<dbReference type="Pfam" id="PF17919">
    <property type="entry name" value="RT_RNaseH_2"/>
    <property type="match status" value="1"/>
</dbReference>
<dbReference type="InterPro" id="IPR043128">
    <property type="entry name" value="Rev_trsase/Diguanyl_cyclase"/>
</dbReference>
<dbReference type="PANTHER" id="PTHR24559:SF444">
    <property type="entry name" value="REVERSE TRANSCRIPTASE DOMAIN-CONTAINING PROTEIN"/>
    <property type="match status" value="1"/>
</dbReference>
<dbReference type="Gene3D" id="3.10.10.10">
    <property type="entry name" value="HIV Type 1 Reverse Transcriptase, subunit A, domain 1"/>
    <property type="match status" value="1"/>
</dbReference>
<evidence type="ECO:0000313" key="10">
    <source>
        <dbReference type="Proteomes" id="UP001234989"/>
    </source>
</evidence>
<evidence type="ECO:0000259" key="8">
    <source>
        <dbReference type="PROSITE" id="PS50878"/>
    </source>
</evidence>
<keyword evidence="5" id="KW-0255">Endonuclease</keyword>
<dbReference type="PANTHER" id="PTHR24559">
    <property type="entry name" value="TRANSPOSON TY3-I GAG-POL POLYPROTEIN"/>
    <property type="match status" value="1"/>
</dbReference>
<dbReference type="FunFam" id="3.10.10.10:FF:000007">
    <property type="entry name" value="Retrovirus-related Pol polyprotein from transposon 17.6-like Protein"/>
    <property type="match status" value="1"/>
</dbReference>
<dbReference type="GO" id="GO:0006508">
    <property type="term" value="P:proteolysis"/>
    <property type="evidence" value="ECO:0007669"/>
    <property type="project" value="UniProtKB-KW"/>
</dbReference>
<feature type="domain" description="Reverse transcriptase" evidence="8">
    <location>
        <begin position="1"/>
        <end position="115"/>
    </location>
</feature>
<evidence type="ECO:0000256" key="7">
    <source>
        <dbReference type="ARBA" id="ARBA00022918"/>
    </source>
</evidence>
<dbReference type="GO" id="GO:0008233">
    <property type="term" value="F:peptidase activity"/>
    <property type="evidence" value="ECO:0007669"/>
    <property type="project" value="UniProtKB-KW"/>
</dbReference>
<sequence>IDLRPGYHQLRVRESDIPKTTFRTRDGHYEFLVMSFGLTNAPASFMDLMITVFKPYLDKFVIVFIDDILIYSRNEEDYASHLRVVLKTLKDKELYAKFSKCEFWLDSLAFLGPIVFGDGIRVDTQKIEAVQNWPRPTSLTDIKSFLGLARYYRRVGLGRVLMQNDNVMAYASRQLTIHEKNYQTYDLELDTVVFTLKIWHQLSTATGTGIWRSDLRSVGPGVSRHLAKI</sequence>
<feature type="non-terminal residue" evidence="9">
    <location>
        <position position="1"/>
    </location>
</feature>
<dbReference type="AlphaFoldDB" id="A0AAF0V1V8"/>
<evidence type="ECO:0000256" key="3">
    <source>
        <dbReference type="ARBA" id="ARBA00022695"/>
    </source>
</evidence>
<keyword evidence="3" id="KW-0548">Nucleotidyltransferase</keyword>
<evidence type="ECO:0000256" key="4">
    <source>
        <dbReference type="ARBA" id="ARBA00022722"/>
    </source>
</evidence>
<evidence type="ECO:0000256" key="1">
    <source>
        <dbReference type="ARBA" id="ARBA00022670"/>
    </source>
</evidence>